<evidence type="ECO:0000259" key="3">
    <source>
        <dbReference type="Pfam" id="PF00651"/>
    </source>
</evidence>
<dbReference type="PANTHER" id="PTHR26379">
    <property type="entry name" value="BTB/POZ AND MATH DOMAIN-CONTAINING PROTEIN 1"/>
    <property type="match status" value="1"/>
</dbReference>
<evidence type="ECO:0000313" key="6">
    <source>
        <dbReference type="Proteomes" id="UP001054889"/>
    </source>
</evidence>
<sequence length="156" mass="18050">MVLAARSLLLKKELNWPNPGPPNYVINVTNMDPEVFESLLHFIYTDAMPDMGQLNDDRRKERIGYLLFAAQTYGLDRLKVICEDILSRNREVETVCNVLLRVYQYNCNRVKDACIDFIISDNWGEVAKTEGYKHLKTNSPSILIEILEKGRKLDNK</sequence>
<protein>
    <recommendedName>
        <fullName evidence="7">BTB domain-containing protein</fullName>
    </recommendedName>
</protein>
<dbReference type="Gene3D" id="3.30.710.10">
    <property type="entry name" value="Potassium Channel Kv1.1, Chain A"/>
    <property type="match status" value="1"/>
</dbReference>
<name>A0AAV5FPH6_ELECO</name>
<dbReference type="PANTHER" id="PTHR26379:SF187">
    <property type="entry name" value="OS07G0655300 PROTEIN"/>
    <property type="match status" value="1"/>
</dbReference>
<evidence type="ECO:0000256" key="2">
    <source>
        <dbReference type="ARBA" id="ARBA00010846"/>
    </source>
</evidence>
<dbReference type="Proteomes" id="UP001054889">
    <property type="component" value="Unassembled WGS sequence"/>
</dbReference>
<dbReference type="Pfam" id="PF00651">
    <property type="entry name" value="BTB"/>
    <property type="match status" value="1"/>
</dbReference>
<evidence type="ECO:0000313" key="5">
    <source>
        <dbReference type="EMBL" id="GJN36682.1"/>
    </source>
</evidence>
<reference evidence="5" key="1">
    <citation type="journal article" date="2018" name="DNA Res.">
        <title>Multiple hybrid de novo genome assembly of finger millet, an orphan allotetraploid crop.</title>
        <authorList>
            <person name="Hatakeyama M."/>
            <person name="Aluri S."/>
            <person name="Balachadran M.T."/>
            <person name="Sivarajan S.R."/>
            <person name="Patrignani A."/>
            <person name="Gruter S."/>
            <person name="Poveda L."/>
            <person name="Shimizu-Inatsugi R."/>
            <person name="Baeten J."/>
            <person name="Francoijs K.J."/>
            <person name="Nataraja K.N."/>
            <person name="Reddy Y.A.N."/>
            <person name="Phadnis S."/>
            <person name="Ravikumar R.L."/>
            <person name="Schlapbach R."/>
            <person name="Sreeman S.M."/>
            <person name="Shimizu K.K."/>
        </authorList>
    </citation>
    <scope>NUCLEOTIDE SEQUENCE</scope>
</reference>
<organism evidence="5 6">
    <name type="scientific">Eleusine coracana subsp. coracana</name>
    <dbReference type="NCBI Taxonomy" id="191504"/>
    <lineage>
        <taxon>Eukaryota</taxon>
        <taxon>Viridiplantae</taxon>
        <taxon>Streptophyta</taxon>
        <taxon>Embryophyta</taxon>
        <taxon>Tracheophyta</taxon>
        <taxon>Spermatophyta</taxon>
        <taxon>Magnoliopsida</taxon>
        <taxon>Liliopsida</taxon>
        <taxon>Poales</taxon>
        <taxon>Poaceae</taxon>
        <taxon>PACMAD clade</taxon>
        <taxon>Chloridoideae</taxon>
        <taxon>Cynodonteae</taxon>
        <taxon>Eleusininae</taxon>
        <taxon>Eleusine</taxon>
    </lineage>
</organism>
<dbReference type="InterPro" id="IPR000210">
    <property type="entry name" value="BTB/POZ_dom"/>
</dbReference>
<dbReference type="GO" id="GO:0016567">
    <property type="term" value="P:protein ubiquitination"/>
    <property type="evidence" value="ECO:0007669"/>
    <property type="project" value="InterPro"/>
</dbReference>
<evidence type="ECO:0000259" key="4">
    <source>
        <dbReference type="Pfam" id="PF24570"/>
    </source>
</evidence>
<feature type="domain" description="BPM/SPOP BACK" evidence="4">
    <location>
        <begin position="94"/>
        <end position="147"/>
    </location>
</feature>
<evidence type="ECO:0000256" key="1">
    <source>
        <dbReference type="ARBA" id="ARBA00004906"/>
    </source>
</evidence>
<evidence type="ECO:0008006" key="7">
    <source>
        <dbReference type="Google" id="ProtNLM"/>
    </source>
</evidence>
<dbReference type="InterPro" id="IPR011333">
    <property type="entry name" value="SKP1/BTB/POZ_sf"/>
</dbReference>
<comment type="pathway">
    <text evidence="1">Protein modification; protein ubiquitination.</text>
</comment>
<dbReference type="InterPro" id="IPR056423">
    <property type="entry name" value="BACK_BPM_SPOP"/>
</dbReference>
<dbReference type="EMBL" id="BQKI01000090">
    <property type="protein sequence ID" value="GJN36682.1"/>
    <property type="molecule type" value="Genomic_DNA"/>
</dbReference>
<comment type="similarity">
    <text evidence="2">Belongs to the Tdpoz family.</text>
</comment>
<dbReference type="SUPFAM" id="SSF54695">
    <property type="entry name" value="POZ domain"/>
    <property type="match status" value="1"/>
</dbReference>
<dbReference type="Gene3D" id="1.25.40.420">
    <property type="match status" value="1"/>
</dbReference>
<reference evidence="5" key="2">
    <citation type="submission" date="2021-12" db="EMBL/GenBank/DDBJ databases">
        <title>Resequencing data analysis of finger millet.</title>
        <authorList>
            <person name="Hatakeyama M."/>
            <person name="Aluri S."/>
            <person name="Balachadran M.T."/>
            <person name="Sivarajan S.R."/>
            <person name="Poveda L."/>
            <person name="Shimizu-Inatsugi R."/>
            <person name="Schlapbach R."/>
            <person name="Sreeman S.M."/>
            <person name="Shimizu K.K."/>
        </authorList>
    </citation>
    <scope>NUCLEOTIDE SEQUENCE</scope>
</reference>
<keyword evidence="6" id="KW-1185">Reference proteome</keyword>
<feature type="domain" description="BTB" evidence="3">
    <location>
        <begin position="1"/>
        <end position="89"/>
    </location>
</feature>
<gene>
    <name evidence="5" type="primary">gb25565</name>
    <name evidence="5" type="ORF">PR202_gb25565</name>
</gene>
<dbReference type="Pfam" id="PF24570">
    <property type="entry name" value="BACK_BPM_SPOP"/>
    <property type="match status" value="1"/>
</dbReference>
<dbReference type="AlphaFoldDB" id="A0AAV5FPH6"/>
<comment type="caution">
    <text evidence="5">The sequence shown here is derived from an EMBL/GenBank/DDBJ whole genome shotgun (WGS) entry which is preliminary data.</text>
</comment>
<proteinExistence type="inferred from homology"/>
<accession>A0AAV5FPH6</accession>
<dbReference type="InterPro" id="IPR045005">
    <property type="entry name" value="BPM1-6"/>
</dbReference>